<dbReference type="PANTHER" id="PTHR10658">
    <property type="entry name" value="PHOSPHATIDYLINOSITOL TRANSFER PROTEIN"/>
    <property type="match status" value="1"/>
</dbReference>
<dbReference type="PANTHER" id="PTHR10658:SF54">
    <property type="entry name" value="CYTOPLASMIC PHOSPHATIDYLINOSITOL TRANSFER PROTEIN 1"/>
    <property type="match status" value="1"/>
</dbReference>
<dbReference type="OrthoDB" id="10053061at2759"/>
<dbReference type="GO" id="GO:0005634">
    <property type="term" value="C:nucleus"/>
    <property type="evidence" value="ECO:0007669"/>
    <property type="project" value="UniProtKB-ARBA"/>
</dbReference>
<evidence type="ECO:0000313" key="9">
    <source>
        <dbReference type="Proteomes" id="UP000594262"/>
    </source>
</evidence>
<dbReference type="FunFam" id="3.30.530.20:FF:000011">
    <property type="entry name" value="cytoplasmic phosphatidylinositol transfer protein 1 isoform X2"/>
    <property type="match status" value="1"/>
</dbReference>
<feature type="domain" description="Phosphatidylinositol transfer protein N-terminal" evidence="7">
    <location>
        <begin position="3"/>
        <end position="245"/>
    </location>
</feature>
<dbReference type="GO" id="GO:0035091">
    <property type="term" value="F:phosphatidylinositol binding"/>
    <property type="evidence" value="ECO:0007669"/>
    <property type="project" value="TreeGrafter"/>
</dbReference>
<dbReference type="EnsemblMetazoa" id="CLYHEMT007187.1">
    <property type="protein sequence ID" value="CLYHEMP007187.1"/>
    <property type="gene ID" value="CLYHEMG007187"/>
</dbReference>
<evidence type="ECO:0000256" key="6">
    <source>
        <dbReference type="ARBA" id="ARBA00082927"/>
    </source>
</evidence>
<evidence type="ECO:0000259" key="7">
    <source>
        <dbReference type="Pfam" id="PF02121"/>
    </source>
</evidence>
<dbReference type="InterPro" id="IPR023393">
    <property type="entry name" value="START-like_dom_sf"/>
</dbReference>
<dbReference type="Pfam" id="PF02121">
    <property type="entry name" value="IP_trans"/>
    <property type="match status" value="1"/>
</dbReference>
<dbReference type="InterPro" id="IPR055261">
    <property type="entry name" value="PI_transfer_N"/>
</dbReference>
<dbReference type="InterPro" id="IPR001666">
    <property type="entry name" value="PI_transfer"/>
</dbReference>
<dbReference type="SUPFAM" id="SSF55961">
    <property type="entry name" value="Bet v1-like"/>
    <property type="match status" value="1"/>
</dbReference>
<accession>A0A7M5WKD9</accession>
<evidence type="ECO:0000256" key="5">
    <source>
        <dbReference type="ARBA" id="ARBA00068698"/>
    </source>
</evidence>
<dbReference type="Proteomes" id="UP000594262">
    <property type="component" value="Unplaced"/>
</dbReference>
<dbReference type="PRINTS" id="PR00391">
    <property type="entry name" value="PITRANSFER"/>
</dbReference>
<sequence>MTISKEYRICMPLSVEEYRIGQLFMINKHSHEQSQKGEGVEVVKNEECEDPVHGKGRFTEKRVYLNSKLPTWIQGYVPKIFYVTEKAWNYYPYTITEYNCSVLPRFSIIVKTGYKNDNGSTENHLNLEEEVVKDREVLHMDIAYDEIAEKYYKKEEDCRYFQSKKTGRGPLKEGWRMDSNPIMCSYKLVTVEFSVWGLAYRVESYVHSVIKDILLAGHRQAFAWIDDWYDMTFEDVRAFEKQLQEETNKKVMGSNENIAAAPTS</sequence>
<dbReference type="Gene3D" id="3.30.530.20">
    <property type="match status" value="1"/>
</dbReference>
<dbReference type="AlphaFoldDB" id="A0A7M5WKD9"/>
<evidence type="ECO:0000256" key="2">
    <source>
        <dbReference type="ARBA" id="ARBA00023055"/>
    </source>
</evidence>
<keyword evidence="2" id="KW-0445">Lipid transport</keyword>
<dbReference type="GO" id="GO:0008526">
    <property type="term" value="F:phosphatidylinositol transfer activity"/>
    <property type="evidence" value="ECO:0007669"/>
    <property type="project" value="TreeGrafter"/>
</dbReference>
<comment type="similarity">
    <text evidence="4">Belongs to the PtdIns transfer protein family. PI transfer class IIB subfamily.</text>
</comment>
<keyword evidence="1" id="KW-0813">Transport</keyword>
<dbReference type="GeneID" id="136801897"/>
<evidence type="ECO:0000256" key="3">
    <source>
        <dbReference type="ARBA" id="ARBA00023121"/>
    </source>
</evidence>
<protein>
    <recommendedName>
        <fullName evidence="5">Cytoplasmic phosphatidylinositol transfer protein 1</fullName>
    </recommendedName>
    <alternativeName>
        <fullName evidence="6">Retinal degeneration B homolog beta</fullName>
    </alternativeName>
</protein>
<dbReference type="GO" id="GO:0005737">
    <property type="term" value="C:cytoplasm"/>
    <property type="evidence" value="ECO:0007669"/>
    <property type="project" value="UniProtKB-ARBA"/>
</dbReference>
<evidence type="ECO:0000256" key="4">
    <source>
        <dbReference type="ARBA" id="ARBA00061154"/>
    </source>
</evidence>
<organism evidence="8 9">
    <name type="scientific">Clytia hemisphaerica</name>
    <dbReference type="NCBI Taxonomy" id="252671"/>
    <lineage>
        <taxon>Eukaryota</taxon>
        <taxon>Metazoa</taxon>
        <taxon>Cnidaria</taxon>
        <taxon>Hydrozoa</taxon>
        <taxon>Hydroidolina</taxon>
        <taxon>Leptothecata</taxon>
        <taxon>Obeliida</taxon>
        <taxon>Clytiidae</taxon>
        <taxon>Clytia</taxon>
    </lineage>
</organism>
<reference evidence="8" key="1">
    <citation type="submission" date="2021-01" db="UniProtKB">
        <authorList>
            <consortium name="EnsemblMetazoa"/>
        </authorList>
    </citation>
    <scope>IDENTIFICATION</scope>
</reference>
<dbReference type="RefSeq" id="XP_066914674.1">
    <property type="nucleotide sequence ID" value="XM_067058573.1"/>
</dbReference>
<name>A0A7M5WKD9_9CNID</name>
<evidence type="ECO:0000256" key="1">
    <source>
        <dbReference type="ARBA" id="ARBA00022448"/>
    </source>
</evidence>
<keyword evidence="3" id="KW-0446">Lipid-binding</keyword>
<proteinExistence type="inferred from homology"/>
<evidence type="ECO:0000313" key="8">
    <source>
        <dbReference type="EnsemblMetazoa" id="CLYHEMP007187.1"/>
    </source>
</evidence>
<keyword evidence="9" id="KW-1185">Reference proteome</keyword>